<protein>
    <submittedName>
        <fullName evidence="2">IS5/IS1182 family transposase</fullName>
    </submittedName>
</protein>
<keyword evidence="3" id="KW-1185">Reference proteome</keyword>
<dbReference type="AlphaFoldDB" id="A0A4R4NJ28"/>
<evidence type="ECO:0000313" key="1">
    <source>
        <dbReference type="EMBL" id="TDC01347.1"/>
    </source>
</evidence>
<dbReference type="Proteomes" id="UP000295431">
    <property type="component" value="Unassembled WGS sequence"/>
</dbReference>
<dbReference type="EMBL" id="SMJW01000491">
    <property type="protein sequence ID" value="TDC01347.1"/>
    <property type="molecule type" value="Genomic_DNA"/>
</dbReference>
<evidence type="ECO:0000313" key="2">
    <source>
        <dbReference type="EMBL" id="TDC09089.1"/>
    </source>
</evidence>
<gene>
    <name evidence="2" type="ORF">E1284_30090</name>
    <name evidence="1" type="ORF">E1284_40205</name>
</gene>
<reference evidence="2 3" key="1">
    <citation type="submission" date="2019-03" db="EMBL/GenBank/DDBJ databases">
        <title>Draft genome sequences of novel Actinobacteria.</title>
        <authorList>
            <person name="Sahin N."/>
            <person name="Ay H."/>
            <person name="Saygin H."/>
        </authorList>
    </citation>
    <scope>NUCLEOTIDE SEQUENCE [LARGE SCALE GENOMIC DNA]</scope>
    <source>
        <strain evidence="2 3">DSM 45347</strain>
    </source>
</reference>
<name>A0A4R4NJ28_9ACTN</name>
<organism evidence="2 3">
    <name type="scientific">Actinomadura bangladeshensis</name>
    <dbReference type="NCBI Taxonomy" id="453573"/>
    <lineage>
        <taxon>Bacteria</taxon>
        <taxon>Bacillati</taxon>
        <taxon>Actinomycetota</taxon>
        <taxon>Actinomycetes</taxon>
        <taxon>Streptosporangiales</taxon>
        <taxon>Thermomonosporaceae</taxon>
        <taxon>Actinomadura</taxon>
    </lineage>
</organism>
<dbReference type="EMBL" id="SMJW01000203">
    <property type="protein sequence ID" value="TDC09089.1"/>
    <property type="molecule type" value="Genomic_DNA"/>
</dbReference>
<comment type="caution">
    <text evidence="2">The sequence shown here is derived from an EMBL/GenBank/DDBJ whole genome shotgun (WGS) entry which is preliminary data.</text>
</comment>
<proteinExistence type="predicted"/>
<sequence>AATLKHWRILRKARCSPSRLTAIVQAILTLHHQAT</sequence>
<accession>A0A4R4NJ28</accession>
<evidence type="ECO:0000313" key="3">
    <source>
        <dbReference type="Proteomes" id="UP000295431"/>
    </source>
</evidence>
<feature type="non-terminal residue" evidence="2">
    <location>
        <position position="1"/>
    </location>
</feature>